<organism evidence="2 3">
    <name type="scientific">Pseudomonas syringae pv. actinidiae ICMP 19096</name>
    <dbReference type="NCBI Taxonomy" id="1194405"/>
    <lineage>
        <taxon>Bacteria</taxon>
        <taxon>Pseudomonadati</taxon>
        <taxon>Pseudomonadota</taxon>
        <taxon>Gammaproteobacteria</taxon>
        <taxon>Pseudomonadales</taxon>
        <taxon>Pseudomonadaceae</taxon>
        <taxon>Pseudomonas</taxon>
        <taxon>Pseudomonas syringae</taxon>
    </lineage>
</organism>
<feature type="transmembrane region" description="Helical" evidence="1">
    <location>
        <begin position="12"/>
        <end position="31"/>
    </location>
</feature>
<keyword evidence="1" id="KW-0472">Membrane</keyword>
<feature type="non-terminal residue" evidence="2">
    <location>
        <position position="35"/>
    </location>
</feature>
<protein>
    <submittedName>
        <fullName evidence="2">Sensor histidine kinase TctE</fullName>
    </submittedName>
</protein>
<evidence type="ECO:0000256" key="1">
    <source>
        <dbReference type="SAM" id="Phobius"/>
    </source>
</evidence>
<comment type="caution">
    <text evidence="2">The sequence shown here is derived from an EMBL/GenBank/DDBJ whole genome shotgun (WGS) entry which is preliminary data.</text>
</comment>
<proteinExistence type="predicted"/>
<dbReference type="AlphaFoldDB" id="A0A656JYM7"/>
<gene>
    <name evidence="2" type="ORF">A245_14605</name>
</gene>
<keyword evidence="2" id="KW-0418">Kinase</keyword>
<keyword evidence="2" id="KW-0808">Transferase</keyword>
<dbReference type="GO" id="GO:0016301">
    <property type="term" value="F:kinase activity"/>
    <property type="evidence" value="ECO:0007669"/>
    <property type="project" value="UniProtKB-KW"/>
</dbReference>
<keyword evidence="1" id="KW-0812">Transmembrane</keyword>
<reference evidence="2 3" key="1">
    <citation type="journal article" date="2013" name="PLoS Pathog.">
        <title>Genomic analysis of the Kiwifruit pathogen Pseudomonas syringae pv. actinidiae provides insight into the origins of an emergent plant disease.</title>
        <authorList>
            <person name="McCann H.C."/>
            <person name="Rikkerink E.H."/>
            <person name="Bertels F."/>
            <person name="Fiers M."/>
            <person name="Lu A."/>
            <person name="Rees-George J."/>
            <person name="Andersen M.T."/>
            <person name="Gleave A.P."/>
            <person name="Haubold B."/>
            <person name="Wohlers M.W."/>
            <person name="Guttman D.S."/>
            <person name="Wang P.W."/>
            <person name="Straub C."/>
            <person name="Vanneste J.L."/>
            <person name="Rainey P.B."/>
            <person name="Templeton M.D."/>
        </authorList>
    </citation>
    <scope>NUCLEOTIDE SEQUENCE [LARGE SCALE GENOMIC DNA]</scope>
    <source>
        <strain evidence="2 3">ICMP 19096</strain>
    </source>
</reference>
<keyword evidence="1" id="KW-1133">Transmembrane helix</keyword>
<name>A0A656JYM7_PSESF</name>
<evidence type="ECO:0000313" key="2">
    <source>
        <dbReference type="EMBL" id="EPN61609.1"/>
    </source>
</evidence>
<dbReference type="Proteomes" id="UP000018849">
    <property type="component" value="Unassembled WGS sequence"/>
</dbReference>
<accession>A0A656JYM7</accession>
<sequence length="35" mass="4139">MINDSLRWRLLWNLALLLVMLMLASGMSAYWNGRE</sequence>
<evidence type="ECO:0000313" key="3">
    <source>
        <dbReference type="Proteomes" id="UP000018849"/>
    </source>
</evidence>
<dbReference type="EMBL" id="AOKF01001229">
    <property type="protein sequence ID" value="EPN61609.1"/>
    <property type="molecule type" value="Genomic_DNA"/>
</dbReference>